<feature type="compositionally biased region" description="Basic and acidic residues" evidence="1">
    <location>
        <begin position="71"/>
        <end position="81"/>
    </location>
</feature>
<proteinExistence type="predicted"/>
<gene>
    <name evidence="2" type="ORF">PISMIDRAFT_19343</name>
</gene>
<feature type="compositionally biased region" description="Basic and acidic residues" evidence="1">
    <location>
        <begin position="39"/>
        <end position="53"/>
    </location>
</feature>
<feature type="compositionally biased region" description="Polar residues" evidence="1">
    <location>
        <begin position="1"/>
        <end position="21"/>
    </location>
</feature>
<dbReference type="EMBL" id="KN834175">
    <property type="protein sequence ID" value="KIK11671.1"/>
    <property type="molecule type" value="Genomic_DNA"/>
</dbReference>
<reference evidence="3" key="2">
    <citation type="submission" date="2015-01" db="EMBL/GenBank/DDBJ databases">
        <title>Evolutionary Origins and Diversification of the Mycorrhizal Mutualists.</title>
        <authorList>
            <consortium name="DOE Joint Genome Institute"/>
            <consortium name="Mycorrhizal Genomics Consortium"/>
            <person name="Kohler A."/>
            <person name="Kuo A."/>
            <person name="Nagy L.G."/>
            <person name="Floudas D."/>
            <person name="Copeland A."/>
            <person name="Barry K.W."/>
            <person name="Cichocki N."/>
            <person name="Veneault-Fourrey C."/>
            <person name="LaButti K."/>
            <person name="Lindquist E.A."/>
            <person name="Lipzen A."/>
            <person name="Lundell T."/>
            <person name="Morin E."/>
            <person name="Murat C."/>
            <person name="Riley R."/>
            <person name="Ohm R."/>
            <person name="Sun H."/>
            <person name="Tunlid A."/>
            <person name="Henrissat B."/>
            <person name="Grigoriev I.V."/>
            <person name="Hibbett D.S."/>
            <person name="Martin F."/>
        </authorList>
    </citation>
    <scope>NUCLEOTIDE SEQUENCE [LARGE SCALE GENOMIC DNA]</scope>
    <source>
        <strain evidence="3">441</strain>
    </source>
</reference>
<feature type="region of interest" description="Disordered" evidence="1">
    <location>
        <begin position="1"/>
        <end position="95"/>
    </location>
</feature>
<dbReference type="HOGENOM" id="CLU_062064_1_1_1"/>
<protein>
    <submittedName>
        <fullName evidence="2">Uncharacterized protein</fullName>
    </submittedName>
</protein>
<keyword evidence="3" id="KW-1185">Reference proteome</keyword>
<dbReference type="OrthoDB" id="2712932at2759"/>
<reference evidence="2 3" key="1">
    <citation type="submission" date="2014-04" db="EMBL/GenBank/DDBJ databases">
        <authorList>
            <consortium name="DOE Joint Genome Institute"/>
            <person name="Kuo A."/>
            <person name="Kohler A."/>
            <person name="Costa M.D."/>
            <person name="Nagy L.G."/>
            <person name="Floudas D."/>
            <person name="Copeland A."/>
            <person name="Barry K.W."/>
            <person name="Cichocki N."/>
            <person name="Veneault-Fourrey C."/>
            <person name="LaButti K."/>
            <person name="Lindquist E.A."/>
            <person name="Lipzen A."/>
            <person name="Lundell T."/>
            <person name="Morin E."/>
            <person name="Murat C."/>
            <person name="Sun H."/>
            <person name="Tunlid A."/>
            <person name="Henrissat B."/>
            <person name="Grigoriev I.V."/>
            <person name="Hibbett D.S."/>
            <person name="Martin F."/>
            <person name="Nordberg H.P."/>
            <person name="Cantor M.N."/>
            <person name="Hua S.X."/>
        </authorList>
    </citation>
    <scope>NUCLEOTIDE SEQUENCE [LARGE SCALE GENOMIC DNA]</scope>
    <source>
        <strain evidence="2 3">441</strain>
    </source>
</reference>
<dbReference type="STRING" id="765257.A0A0C9Y3J3"/>
<name>A0A0C9Y3J3_9AGAM</name>
<evidence type="ECO:0000313" key="2">
    <source>
        <dbReference type="EMBL" id="KIK11671.1"/>
    </source>
</evidence>
<evidence type="ECO:0000313" key="3">
    <source>
        <dbReference type="Proteomes" id="UP000054018"/>
    </source>
</evidence>
<organism evidence="2 3">
    <name type="scientific">Pisolithus microcarpus 441</name>
    <dbReference type="NCBI Taxonomy" id="765257"/>
    <lineage>
        <taxon>Eukaryota</taxon>
        <taxon>Fungi</taxon>
        <taxon>Dikarya</taxon>
        <taxon>Basidiomycota</taxon>
        <taxon>Agaricomycotina</taxon>
        <taxon>Agaricomycetes</taxon>
        <taxon>Agaricomycetidae</taxon>
        <taxon>Boletales</taxon>
        <taxon>Sclerodermatineae</taxon>
        <taxon>Pisolithaceae</taxon>
        <taxon>Pisolithus</taxon>
    </lineage>
</organism>
<sequence>MSQQPQGMSCQTTAAPSQDWTQVPDKELEVLTDDSEGTEQAKEVERDRQEMVKKQRRAKERAKQEQWAQEEQERQRAEEAAKQTASSKGKGHVEELQREGQLMQMARMGSMPIYSPTTGTKLSKMAVPIYWVACDECQQKRKKKCSWAAEDQEASTSGTRKRAGTGGSWGKKKKRGQSGAEDEEVDEEVGVDKGSKMSAPRFEVVWATLLEREKRSGAVWQCYWWRQALETRVELTEAKLPTSQPSVEATDDW</sequence>
<feature type="compositionally biased region" description="Acidic residues" evidence="1">
    <location>
        <begin position="180"/>
        <end position="189"/>
    </location>
</feature>
<accession>A0A0C9Y3J3</accession>
<dbReference type="AlphaFoldDB" id="A0A0C9Y3J3"/>
<dbReference type="Proteomes" id="UP000054018">
    <property type="component" value="Unassembled WGS sequence"/>
</dbReference>
<feature type="region of interest" description="Disordered" evidence="1">
    <location>
        <begin position="145"/>
        <end position="194"/>
    </location>
</feature>
<evidence type="ECO:0000256" key="1">
    <source>
        <dbReference type="SAM" id="MobiDB-lite"/>
    </source>
</evidence>